<dbReference type="OrthoDB" id="1069523at2759"/>
<evidence type="ECO:0000313" key="8">
    <source>
        <dbReference type="EMBL" id="KAF4415213.1"/>
    </source>
</evidence>
<evidence type="ECO:0000256" key="4">
    <source>
        <dbReference type="ARBA" id="ARBA00023004"/>
    </source>
</evidence>
<dbReference type="GO" id="GO:0010436">
    <property type="term" value="F:carotenoid dioxygenase activity"/>
    <property type="evidence" value="ECO:0007669"/>
    <property type="project" value="TreeGrafter"/>
</dbReference>
<feature type="binding site" evidence="6">
    <location>
        <position position="488"/>
    </location>
    <ligand>
        <name>Fe cation</name>
        <dbReference type="ChEBI" id="CHEBI:24875"/>
        <note>catalytic</note>
    </ligand>
</feature>
<dbReference type="Proteomes" id="UP000536711">
    <property type="component" value="Unassembled WGS sequence"/>
</dbReference>
<dbReference type="Pfam" id="PF00172">
    <property type="entry name" value="Zn_clus"/>
    <property type="match status" value="1"/>
</dbReference>
<feature type="binding site" evidence="6">
    <location>
        <position position="227"/>
    </location>
    <ligand>
        <name>Fe cation</name>
        <dbReference type="ChEBI" id="CHEBI:24875"/>
        <note>catalytic</note>
    </ligand>
</feature>
<dbReference type="PANTHER" id="PTHR10543:SF89">
    <property type="entry name" value="CAROTENOID 9,10(9',10')-CLEAVAGE DIOXYGENASE 1"/>
    <property type="match status" value="1"/>
</dbReference>
<evidence type="ECO:0000259" key="7">
    <source>
        <dbReference type="PROSITE" id="PS50048"/>
    </source>
</evidence>
<feature type="domain" description="Zn(2)-C6 fungal-type" evidence="7">
    <location>
        <begin position="558"/>
        <end position="586"/>
    </location>
</feature>
<feature type="binding site" evidence="6">
    <location>
        <position position="291"/>
    </location>
    <ligand>
        <name>Fe cation</name>
        <dbReference type="ChEBI" id="CHEBI:24875"/>
        <note>catalytic</note>
    </ligand>
</feature>
<proteinExistence type="inferred from homology"/>
<comment type="cofactor">
    <cofactor evidence="6">
        <name>Fe(2+)</name>
        <dbReference type="ChEBI" id="CHEBI:29033"/>
    </cofactor>
    <text evidence="6">Binds 1 Fe(2+) ion per subunit.</text>
</comment>
<evidence type="ECO:0000313" key="9">
    <source>
        <dbReference type="Proteomes" id="UP000536711"/>
    </source>
</evidence>
<keyword evidence="2 6" id="KW-0479">Metal-binding</keyword>
<protein>
    <submittedName>
        <fullName evidence="8">Apocarotenoid-1515 -oxygenase</fullName>
    </submittedName>
</protein>
<feature type="binding site" evidence="6">
    <location>
        <position position="176"/>
    </location>
    <ligand>
        <name>Fe cation</name>
        <dbReference type="ChEBI" id="CHEBI:24875"/>
        <note>catalytic</note>
    </ligand>
</feature>
<dbReference type="SMART" id="SM00066">
    <property type="entry name" value="GAL4"/>
    <property type="match status" value="1"/>
</dbReference>
<dbReference type="InterPro" id="IPR036864">
    <property type="entry name" value="Zn2-C6_fun-type_DNA-bd_sf"/>
</dbReference>
<keyword evidence="3" id="KW-0560">Oxidoreductase</keyword>
<dbReference type="AlphaFoldDB" id="A0A8H4J8V9"/>
<dbReference type="Pfam" id="PF03055">
    <property type="entry name" value="RPE65"/>
    <property type="match status" value="1"/>
</dbReference>
<reference evidence="8 9" key="1">
    <citation type="submission" date="2020-01" db="EMBL/GenBank/DDBJ databases">
        <title>Identification and distribution of gene clusters putatively required for synthesis of sphingolipid metabolism inhibitors in phylogenetically diverse species of the filamentous fungus Fusarium.</title>
        <authorList>
            <person name="Kim H.-S."/>
            <person name="Busman M."/>
            <person name="Brown D.W."/>
            <person name="Divon H."/>
            <person name="Uhlig S."/>
            <person name="Proctor R.H."/>
        </authorList>
    </citation>
    <scope>NUCLEOTIDE SEQUENCE [LARGE SCALE GENOMIC DNA]</scope>
    <source>
        <strain evidence="8 9">NRRL 13308</strain>
    </source>
</reference>
<evidence type="ECO:0000256" key="6">
    <source>
        <dbReference type="PIRSR" id="PIRSR604294-1"/>
    </source>
</evidence>
<evidence type="ECO:0000256" key="2">
    <source>
        <dbReference type="ARBA" id="ARBA00022723"/>
    </source>
</evidence>
<dbReference type="InterPro" id="IPR001138">
    <property type="entry name" value="Zn2Cys6_DnaBD"/>
</dbReference>
<dbReference type="Gene3D" id="4.10.240.10">
    <property type="entry name" value="Zn(2)-C6 fungal-type DNA-binding domain"/>
    <property type="match status" value="1"/>
</dbReference>
<dbReference type="EMBL" id="JAADJF010000589">
    <property type="protein sequence ID" value="KAF4415213.1"/>
    <property type="molecule type" value="Genomic_DNA"/>
</dbReference>
<gene>
    <name evidence="8" type="ORF">FACUT_13575</name>
</gene>
<evidence type="ECO:0000256" key="5">
    <source>
        <dbReference type="ARBA" id="ARBA00023242"/>
    </source>
</evidence>
<dbReference type="GO" id="GO:0000981">
    <property type="term" value="F:DNA-binding transcription factor activity, RNA polymerase II-specific"/>
    <property type="evidence" value="ECO:0007669"/>
    <property type="project" value="InterPro"/>
</dbReference>
<keyword evidence="9" id="KW-1185">Reference proteome</keyword>
<sequence>MSPPEEHHGLKSKWPEALDLAGSNSPCRLEGEIGDLVVLGEIPSAIDGTFYRVMCDPFVPPDPNNVPIDGDGHVSAFRIHDGRVDMRIKYVETERYKLERKAGKALFGLYRNPYTHHPCVRAAVDSTANTNMVFWSNRLLALKEVACPYEMDPDTLETICYDPFGDQIKAKAFTAHPKVDPYSKELVVFGYEAKGLGTKDIVIYALDEQGIKHDEQWIESPWCAFIHDCVITPNWIVLLLWPFEAKVERMKAGKQHWAWSYDLPATFIVVPRRKTSKVPSSWRQGEHRVYHWKNCMPIHTGGAWEEDNGKLHLESSRVHDNAFPFFPPEDGRQPSPDAKADYVRWEIDLNAPTGTQMVDPQVIVDVPSEFPRMDERFMTHKHEFIFLNVFIPETSQGGTNIFHGLNGLAMHSHYTGETRWFFAGKDSLVQEPIFIPRTADAPEGDGWIIAMVERRAANRSELVVLDTKEFEKPVAIIQLPMHVKAQIHGNWVDAKSRKSAEPIRALHQYQFPQRRIDTTSATGEVKAPSAYPIINLLLTASPHPLPRHRKGLPKARTGCMTCRIRKIKCDEARPGCQRCIGTGRKCDGYGDTDSVTQQNLIIRERPPITRALNNDLGVELSFHAFDYYRGHVSHQVGDTVDSDFWGNLVLRLAPTDPAIRHAISAISLMYAEKTKDTTDICPNYRPAIVEYNKAILAVRSWPLATESRVKPLLVCLLFVCIEFMLGHEHQNAAKMHILQGRRLLANIKDRKTPEIDIIRQYLAPIYLRLAYVGNDRVEFPQHLLQMTTAPLKFASLADARCVLYYLVDIGFTLIYEVKSYRSNGTHEALDTEGDTLQSRYKHITREMANWRHAFQAYLAFSDLDAPDTRIAKLLTQRHCLMIVLLDSMVSGSDYVCDRNGLCDFSIATDCATFVVNYDNDIMQGPSFTFESEVVGPVYWIAAKCRQPDIRRRALELLYEREKTNRVESLTMIKHTIAMATRVIEIEEEGLEIPRGTKHIQDYPNKYEIISREESSEWAEGFLTDQKEQWPVLWDLGSHSCDVPTKLTGITVAREKKELDEGLAKGWPRERLVWPYGITRERRVLSVVVKRHTADDLWLEYIREPLAADGEYRVMKEHIRFA</sequence>
<dbReference type="CDD" id="cd00067">
    <property type="entry name" value="GAL4"/>
    <property type="match status" value="1"/>
</dbReference>
<evidence type="ECO:0000256" key="1">
    <source>
        <dbReference type="ARBA" id="ARBA00006787"/>
    </source>
</evidence>
<accession>A0A8H4J8V9</accession>
<evidence type="ECO:0000256" key="3">
    <source>
        <dbReference type="ARBA" id="ARBA00023002"/>
    </source>
</evidence>
<dbReference type="GO" id="GO:0008270">
    <property type="term" value="F:zinc ion binding"/>
    <property type="evidence" value="ECO:0007669"/>
    <property type="project" value="InterPro"/>
</dbReference>
<dbReference type="GO" id="GO:0016121">
    <property type="term" value="P:carotene catabolic process"/>
    <property type="evidence" value="ECO:0007669"/>
    <property type="project" value="TreeGrafter"/>
</dbReference>
<keyword evidence="4 6" id="KW-0408">Iron</keyword>
<name>A0A8H4J8V9_9HYPO</name>
<comment type="caution">
    <text evidence="8">The sequence shown here is derived from an EMBL/GenBank/DDBJ whole genome shotgun (WGS) entry which is preliminary data.</text>
</comment>
<comment type="similarity">
    <text evidence="1">Belongs to the carotenoid oxygenase family.</text>
</comment>
<dbReference type="PROSITE" id="PS50048">
    <property type="entry name" value="ZN2_CY6_FUNGAL_2"/>
    <property type="match status" value="1"/>
</dbReference>
<dbReference type="InterPro" id="IPR004294">
    <property type="entry name" value="Carotenoid_Oase"/>
</dbReference>
<organism evidence="8 9">
    <name type="scientific">Fusarium acutatum</name>
    <dbReference type="NCBI Taxonomy" id="78861"/>
    <lineage>
        <taxon>Eukaryota</taxon>
        <taxon>Fungi</taxon>
        <taxon>Dikarya</taxon>
        <taxon>Ascomycota</taxon>
        <taxon>Pezizomycotina</taxon>
        <taxon>Sordariomycetes</taxon>
        <taxon>Hypocreomycetidae</taxon>
        <taxon>Hypocreales</taxon>
        <taxon>Nectriaceae</taxon>
        <taxon>Fusarium</taxon>
        <taxon>Fusarium fujikuroi species complex</taxon>
    </lineage>
</organism>
<dbReference type="PANTHER" id="PTHR10543">
    <property type="entry name" value="BETA-CAROTENE DIOXYGENASE"/>
    <property type="match status" value="1"/>
</dbReference>
<dbReference type="SUPFAM" id="SSF57701">
    <property type="entry name" value="Zn2/Cys6 DNA-binding domain"/>
    <property type="match status" value="1"/>
</dbReference>
<keyword evidence="5" id="KW-0539">Nucleus</keyword>
<dbReference type="PROSITE" id="PS00463">
    <property type="entry name" value="ZN2_CY6_FUNGAL_1"/>
    <property type="match status" value="1"/>
</dbReference>